<protein>
    <submittedName>
        <fullName evidence="1">Uncharacterized protein</fullName>
    </submittedName>
</protein>
<dbReference type="AlphaFoldDB" id="A0A194Q662"/>
<evidence type="ECO:0000313" key="2">
    <source>
        <dbReference type="Proteomes" id="UP000053268"/>
    </source>
</evidence>
<dbReference type="EMBL" id="KQ459439">
    <property type="protein sequence ID" value="KPJ01022.1"/>
    <property type="molecule type" value="Genomic_DNA"/>
</dbReference>
<dbReference type="Proteomes" id="UP000053268">
    <property type="component" value="Unassembled WGS sequence"/>
</dbReference>
<reference evidence="1 2" key="1">
    <citation type="journal article" date="2015" name="Nat. Commun.">
        <title>Outbred genome sequencing and CRISPR/Cas9 gene editing in butterflies.</title>
        <authorList>
            <person name="Li X."/>
            <person name="Fan D."/>
            <person name="Zhang W."/>
            <person name="Liu G."/>
            <person name="Zhang L."/>
            <person name="Zhao L."/>
            <person name="Fang X."/>
            <person name="Chen L."/>
            <person name="Dong Y."/>
            <person name="Chen Y."/>
            <person name="Ding Y."/>
            <person name="Zhao R."/>
            <person name="Feng M."/>
            <person name="Zhu Y."/>
            <person name="Feng Y."/>
            <person name="Jiang X."/>
            <person name="Zhu D."/>
            <person name="Xiang H."/>
            <person name="Feng X."/>
            <person name="Li S."/>
            <person name="Wang J."/>
            <person name="Zhang G."/>
            <person name="Kronforst M.R."/>
            <person name="Wang W."/>
        </authorList>
    </citation>
    <scope>NUCLEOTIDE SEQUENCE [LARGE SCALE GENOMIC DNA]</scope>
    <source>
        <strain evidence="1">Ya'a_city_454_Px</strain>
        <tissue evidence="1">Whole body</tissue>
    </source>
</reference>
<proteinExistence type="predicted"/>
<organism evidence="1 2">
    <name type="scientific">Papilio xuthus</name>
    <name type="common">Asian swallowtail butterfly</name>
    <dbReference type="NCBI Taxonomy" id="66420"/>
    <lineage>
        <taxon>Eukaryota</taxon>
        <taxon>Metazoa</taxon>
        <taxon>Ecdysozoa</taxon>
        <taxon>Arthropoda</taxon>
        <taxon>Hexapoda</taxon>
        <taxon>Insecta</taxon>
        <taxon>Pterygota</taxon>
        <taxon>Neoptera</taxon>
        <taxon>Endopterygota</taxon>
        <taxon>Lepidoptera</taxon>
        <taxon>Glossata</taxon>
        <taxon>Ditrysia</taxon>
        <taxon>Papilionoidea</taxon>
        <taxon>Papilionidae</taxon>
        <taxon>Papilioninae</taxon>
        <taxon>Papilio</taxon>
    </lineage>
</organism>
<evidence type="ECO:0000313" key="1">
    <source>
        <dbReference type="EMBL" id="KPJ01022.1"/>
    </source>
</evidence>
<keyword evidence="2" id="KW-1185">Reference proteome</keyword>
<name>A0A194Q662_PAPXU</name>
<sequence>MSLNVYGYKGRGRPQKVWNDCVKEDIRRKGVDSDMAADRDVWRSSTYCAEPR</sequence>
<gene>
    <name evidence="1" type="ORF">RR46_05287</name>
</gene>
<accession>A0A194Q662</accession>